<dbReference type="FunFam" id="2.40.50.140:FF:000061">
    <property type="entry name" value="ATP-dependent RNA helicase DHX8"/>
    <property type="match status" value="1"/>
</dbReference>
<feature type="domain" description="S1 motif" evidence="2">
    <location>
        <begin position="150"/>
        <end position="220"/>
    </location>
</feature>
<reference evidence="4" key="1">
    <citation type="journal article" date="2015" name="J. Biotechnol.">
        <title>The structure of the Cyberlindnera jadinii genome and its relation to Candida utilis analyzed by the occurrence of single nucleotide polymorphisms.</title>
        <authorList>
            <person name="Rupp O."/>
            <person name="Brinkrolf K."/>
            <person name="Buerth C."/>
            <person name="Kunigo M."/>
            <person name="Schneider J."/>
            <person name="Jaenicke S."/>
            <person name="Goesmann A."/>
            <person name="Puehler A."/>
            <person name="Jaeger K.-E."/>
            <person name="Ernst J.F."/>
        </authorList>
    </citation>
    <scope>NUCLEOTIDE SEQUENCE [LARGE SCALE GENOMIC DNA]</scope>
    <source>
        <strain evidence="4">ATCC 18201 / CBS 1600 / BCRC 20928 / JCM 3617 / NBRC 0987 / NRRL Y-1542</strain>
    </source>
</reference>
<name>A0A0H5C0K2_CYBJN</name>
<accession>A0A0H5C0K2</accession>
<dbReference type="PROSITE" id="PS50126">
    <property type="entry name" value="S1"/>
    <property type="match status" value="1"/>
</dbReference>
<dbReference type="EMBL" id="CDQK01000001">
    <property type="protein sequence ID" value="CEP20992.1"/>
    <property type="molecule type" value="Genomic_DNA"/>
</dbReference>
<dbReference type="AlphaFoldDB" id="A0A0H5C0K2"/>
<evidence type="ECO:0000259" key="2">
    <source>
        <dbReference type="PROSITE" id="PS50126"/>
    </source>
</evidence>
<feature type="compositionally biased region" description="Basic and acidic residues" evidence="1">
    <location>
        <begin position="281"/>
        <end position="291"/>
    </location>
</feature>
<feature type="compositionally biased region" description="Acidic residues" evidence="1">
    <location>
        <begin position="292"/>
        <end position="301"/>
    </location>
</feature>
<dbReference type="GO" id="GO:0003723">
    <property type="term" value="F:RNA binding"/>
    <property type="evidence" value="ECO:0007669"/>
    <property type="project" value="TreeGrafter"/>
</dbReference>
<dbReference type="InterPro" id="IPR003029">
    <property type="entry name" value="S1_domain"/>
</dbReference>
<dbReference type="Pfam" id="PF00575">
    <property type="entry name" value="S1"/>
    <property type="match status" value="1"/>
</dbReference>
<feature type="region of interest" description="Disordered" evidence="1">
    <location>
        <begin position="357"/>
        <end position="381"/>
    </location>
</feature>
<dbReference type="CDD" id="cd05684">
    <property type="entry name" value="S1_DHX8_helicase"/>
    <property type="match status" value="1"/>
</dbReference>
<dbReference type="InterPro" id="IPR049621">
    <property type="entry name" value="S1_DHX8_helicase"/>
</dbReference>
<feature type="compositionally biased region" description="Polar residues" evidence="1">
    <location>
        <begin position="369"/>
        <end position="381"/>
    </location>
</feature>
<feature type="region of interest" description="Disordered" evidence="1">
    <location>
        <begin position="272"/>
        <end position="301"/>
    </location>
</feature>
<proteinExistence type="predicted"/>
<protein>
    <recommendedName>
        <fullName evidence="2">S1 motif domain-containing protein</fullName>
    </recommendedName>
</protein>
<dbReference type="Gene3D" id="2.40.50.140">
    <property type="entry name" value="Nucleic acid-binding proteins"/>
    <property type="match status" value="1"/>
</dbReference>
<dbReference type="Proteomes" id="UP000038830">
    <property type="component" value="Unassembled WGS sequence"/>
</dbReference>
<dbReference type="InterPro" id="IPR012340">
    <property type="entry name" value="NA-bd_OB-fold"/>
</dbReference>
<dbReference type="SUPFAM" id="SSF50249">
    <property type="entry name" value="Nucleic acid-binding proteins"/>
    <property type="match status" value="1"/>
</dbReference>
<evidence type="ECO:0000313" key="4">
    <source>
        <dbReference type="Proteomes" id="UP000038830"/>
    </source>
</evidence>
<dbReference type="PANTHER" id="PTHR15838">
    <property type="entry name" value="NUCLEOLAR PROTEIN OF 40 KDA"/>
    <property type="match status" value="1"/>
</dbReference>
<evidence type="ECO:0000313" key="3">
    <source>
        <dbReference type="EMBL" id="CEP20992.1"/>
    </source>
</evidence>
<evidence type="ECO:0000256" key="1">
    <source>
        <dbReference type="SAM" id="MobiDB-lite"/>
    </source>
</evidence>
<dbReference type="GO" id="GO:0043489">
    <property type="term" value="P:RNA stabilization"/>
    <property type="evidence" value="ECO:0007669"/>
    <property type="project" value="TreeGrafter"/>
</dbReference>
<sequence>MDLEDIKKEILRSAGVDDEEVASFVIHLFKESGSLKAFSESLDEMGAGFPREFVMRLFYQLRRVFKQEVKVKEEEDAGVVKKEVKSEPVDAKFDFLSLPNVDVKTEPMDSLWDDFKHEDTLKREKSPRRLESEDKFRSRDNHLDREPILNKVYTGHVVNMTNFGAFIRLDGVSGKVDGLVHISCISQTRVEHPSDVLKRSQQVYVRVDSIRGTKIGLSMKDVDQITGDLIPDYHHEHGRGRKLHTFTETKKRLTSPERWELRQLIASGAISAKDYPELDETNDKAQTGEESHQDEEEEEIDVEVKQSIPPFLAGLNIEPKKLEPTKVVKLPEGSLNRAAMTGSALAKKRREKKIAEMKEERERKLKGKVSSTTSTSDPLANETNIQRAIMSLNFKEGITRTCHLVNVQTFQ</sequence>
<gene>
    <name evidence="3" type="ORF">BN1211_0982</name>
</gene>
<dbReference type="SMART" id="SM00316">
    <property type="entry name" value="S1"/>
    <property type="match status" value="1"/>
</dbReference>
<dbReference type="PANTHER" id="PTHR15838:SF1">
    <property type="entry name" value="ZINC FINGER CCHC DOMAIN-CONTAINING PROTEIN 17"/>
    <property type="match status" value="1"/>
</dbReference>
<organism evidence="3 4">
    <name type="scientific">Cyberlindnera jadinii (strain ATCC 18201 / CBS 1600 / BCRC 20928 / JCM 3617 / NBRC 0987 / NRRL Y-1542)</name>
    <name type="common">Torula yeast</name>
    <name type="synonym">Candida utilis</name>
    <dbReference type="NCBI Taxonomy" id="983966"/>
    <lineage>
        <taxon>Eukaryota</taxon>
        <taxon>Fungi</taxon>
        <taxon>Dikarya</taxon>
        <taxon>Ascomycota</taxon>
        <taxon>Saccharomycotina</taxon>
        <taxon>Saccharomycetes</taxon>
        <taxon>Phaffomycetales</taxon>
        <taxon>Phaffomycetaceae</taxon>
        <taxon>Cyberlindnera</taxon>
    </lineage>
</organism>